<gene>
    <name evidence="2" type="ORF">WMY93_028168</name>
</gene>
<dbReference type="EMBL" id="JBBPFD010000021">
    <property type="protein sequence ID" value="KAK7881994.1"/>
    <property type="molecule type" value="Genomic_DNA"/>
</dbReference>
<feature type="compositionally biased region" description="Pro residues" evidence="1">
    <location>
        <begin position="98"/>
        <end position="112"/>
    </location>
</feature>
<organism evidence="2 3">
    <name type="scientific">Mugilogobius chulae</name>
    <name type="common">yellowstripe goby</name>
    <dbReference type="NCBI Taxonomy" id="88201"/>
    <lineage>
        <taxon>Eukaryota</taxon>
        <taxon>Metazoa</taxon>
        <taxon>Chordata</taxon>
        <taxon>Craniata</taxon>
        <taxon>Vertebrata</taxon>
        <taxon>Euteleostomi</taxon>
        <taxon>Actinopterygii</taxon>
        <taxon>Neopterygii</taxon>
        <taxon>Teleostei</taxon>
        <taxon>Neoteleostei</taxon>
        <taxon>Acanthomorphata</taxon>
        <taxon>Gobiaria</taxon>
        <taxon>Gobiiformes</taxon>
        <taxon>Gobioidei</taxon>
        <taxon>Gobiidae</taxon>
        <taxon>Gobionellinae</taxon>
        <taxon>Mugilogobius</taxon>
    </lineage>
</organism>
<dbReference type="Proteomes" id="UP001460270">
    <property type="component" value="Unassembled WGS sequence"/>
</dbReference>
<feature type="region of interest" description="Disordered" evidence="1">
    <location>
        <begin position="96"/>
        <end position="118"/>
    </location>
</feature>
<accession>A0AAW0MYJ5</accession>
<evidence type="ECO:0000256" key="1">
    <source>
        <dbReference type="SAM" id="MobiDB-lite"/>
    </source>
</evidence>
<proteinExistence type="predicted"/>
<keyword evidence="3" id="KW-1185">Reference proteome</keyword>
<feature type="compositionally biased region" description="Low complexity" evidence="1">
    <location>
        <begin position="42"/>
        <end position="60"/>
    </location>
</feature>
<evidence type="ECO:0000313" key="2">
    <source>
        <dbReference type="EMBL" id="KAK7881994.1"/>
    </source>
</evidence>
<name>A0AAW0MYJ5_9GOBI</name>
<reference evidence="3" key="1">
    <citation type="submission" date="2024-04" db="EMBL/GenBank/DDBJ databases">
        <title>Salinicola lusitanus LLJ914,a marine bacterium isolated from the Okinawa Trough.</title>
        <authorList>
            <person name="Li J."/>
        </authorList>
    </citation>
    <scope>NUCLEOTIDE SEQUENCE [LARGE SCALE GENOMIC DNA]</scope>
</reference>
<sequence>MDVPMLCKHVSFISLSSITSSSEHLLHHLLLRTSPPSPPPQNISSITSSEHLPPLLRTSSPSPPPQNISPSPPPQNISSITSSSEHLLHHLLLRTSPIPLPTPTPSPSPPPQNISTPSSEHLLHHLLLRHLLFLLRTLSSPLRTSPPSPPPQNISSITSSSEHLLHHLLLRTSPPSPPPRTSPPSPPPQNISSITSSSEHLLHHLLRTSPPSPPPQNISSFFLFLSCSELETAVYCPASVFQTLPRSLSPSRHECMCTCVCLHTDPTLPSSTVFLRNGALTKTCSFLTKPSLPYVHSPRFIFTQAFSGVGAGHVFSTQAPVGICGGTLGYKFRSKGPMFCNDGGAWSFCCGEERDLQYTLHTTRGETKACEGFCFLVRGDRRPVRHGTTTQSSIELILKRNPAVWTEYSQWRGV</sequence>
<dbReference type="AlphaFoldDB" id="A0AAW0MYJ5"/>
<evidence type="ECO:0000313" key="3">
    <source>
        <dbReference type="Proteomes" id="UP001460270"/>
    </source>
</evidence>
<feature type="compositionally biased region" description="Pro residues" evidence="1">
    <location>
        <begin position="174"/>
        <end position="189"/>
    </location>
</feature>
<feature type="region of interest" description="Disordered" evidence="1">
    <location>
        <begin position="170"/>
        <end position="194"/>
    </location>
</feature>
<protein>
    <submittedName>
        <fullName evidence="2">Uncharacterized protein</fullName>
    </submittedName>
</protein>
<feature type="region of interest" description="Disordered" evidence="1">
    <location>
        <begin position="31"/>
        <end position="80"/>
    </location>
</feature>
<feature type="compositionally biased region" description="Pro residues" evidence="1">
    <location>
        <begin position="61"/>
        <end position="75"/>
    </location>
</feature>
<comment type="caution">
    <text evidence="2">The sequence shown here is derived from an EMBL/GenBank/DDBJ whole genome shotgun (WGS) entry which is preliminary data.</text>
</comment>